<keyword evidence="1" id="KW-0472">Membrane</keyword>
<name>A0ABY6N516_9ALTE</name>
<evidence type="ECO:0000313" key="3">
    <source>
        <dbReference type="Proteomes" id="UP001163739"/>
    </source>
</evidence>
<dbReference type="Proteomes" id="UP001163739">
    <property type="component" value="Chromosome"/>
</dbReference>
<protein>
    <recommendedName>
        <fullName evidence="4">Tripartite tricarboxylate transporter TctB family protein</fullName>
    </recommendedName>
</protein>
<feature type="transmembrane region" description="Helical" evidence="1">
    <location>
        <begin position="47"/>
        <end position="71"/>
    </location>
</feature>
<sequence length="111" mass="12003">MQAIRISLISAIVITSLLIFFGFYQYFGLGNENVIRGPADSGFTFIALFLILVFFFVVALLSFVPSVIGLFRVGSVQTKFVPILVAIGSIVICFTILFYSILPAIDAANGG</sequence>
<gene>
    <name evidence="2" type="ORF">NKI27_05505</name>
</gene>
<dbReference type="RefSeq" id="WP_265048685.1">
    <property type="nucleotide sequence ID" value="NZ_CP100390.1"/>
</dbReference>
<dbReference type="EMBL" id="CP100390">
    <property type="protein sequence ID" value="UZE97205.1"/>
    <property type="molecule type" value="Genomic_DNA"/>
</dbReference>
<evidence type="ECO:0000256" key="1">
    <source>
        <dbReference type="SAM" id="Phobius"/>
    </source>
</evidence>
<proteinExistence type="predicted"/>
<organism evidence="2 3">
    <name type="scientific">Alkalimarinus alittae</name>
    <dbReference type="NCBI Taxonomy" id="2961619"/>
    <lineage>
        <taxon>Bacteria</taxon>
        <taxon>Pseudomonadati</taxon>
        <taxon>Pseudomonadota</taxon>
        <taxon>Gammaproteobacteria</taxon>
        <taxon>Alteromonadales</taxon>
        <taxon>Alteromonadaceae</taxon>
        <taxon>Alkalimarinus</taxon>
    </lineage>
</organism>
<keyword evidence="1" id="KW-0812">Transmembrane</keyword>
<accession>A0ABY6N516</accession>
<keyword evidence="3" id="KW-1185">Reference proteome</keyword>
<feature type="transmembrane region" description="Helical" evidence="1">
    <location>
        <begin position="7"/>
        <end position="27"/>
    </location>
</feature>
<evidence type="ECO:0008006" key="4">
    <source>
        <dbReference type="Google" id="ProtNLM"/>
    </source>
</evidence>
<evidence type="ECO:0000313" key="2">
    <source>
        <dbReference type="EMBL" id="UZE97205.1"/>
    </source>
</evidence>
<reference evidence="2" key="1">
    <citation type="submission" date="2022-06" db="EMBL/GenBank/DDBJ databases">
        <title>Alkalimarinus sp. nov., isolated from gut of a Alitta virens.</title>
        <authorList>
            <person name="Yang A.I."/>
            <person name="Shin N.-R."/>
        </authorList>
    </citation>
    <scope>NUCLEOTIDE SEQUENCE</scope>
    <source>
        <strain evidence="2">A2M4</strain>
    </source>
</reference>
<keyword evidence="1" id="KW-1133">Transmembrane helix</keyword>
<feature type="transmembrane region" description="Helical" evidence="1">
    <location>
        <begin position="83"/>
        <end position="105"/>
    </location>
</feature>